<dbReference type="InterPro" id="IPR036179">
    <property type="entry name" value="Ig-like_dom_sf"/>
</dbReference>
<comment type="caution">
    <text evidence="9">Lacks conserved residue(s) required for the propagation of feature annotation.</text>
</comment>
<dbReference type="Gene3D" id="1.10.287.70">
    <property type="match status" value="1"/>
</dbReference>
<dbReference type="RefSeq" id="XP_065651509.1">
    <property type="nucleotide sequence ID" value="XM_065795437.1"/>
</dbReference>
<evidence type="ECO:0000259" key="12">
    <source>
        <dbReference type="PROSITE" id="PS50835"/>
    </source>
</evidence>
<evidence type="ECO:0000256" key="2">
    <source>
        <dbReference type="ARBA" id="ARBA00022448"/>
    </source>
</evidence>
<dbReference type="Proteomes" id="UP001652625">
    <property type="component" value="Chromosome 04"/>
</dbReference>
<dbReference type="CDD" id="cd00096">
    <property type="entry name" value="Ig"/>
    <property type="match status" value="1"/>
</dbReference>
<keyword evidence="6 10" id="KW-0472">Membrane</keyword>
<keyword evidence="5" id="KW-0406">Ion transport</keyword>
<dbReference type="SUPFAM" id="SSF48726">
    <property type="entry name" value="Immunoglobulin"/>
    <property type="match status" value="1"/>
</dbReference>
<feature type="transmembrane region" description="Helical" evidence="10">
    <location>
        <begin position="416"/>
        <end position="441"/>
    </location>
</feature>
<dbReference type="PRINTS" id="PR00169">
    <property type="entry name" value="KCHANNEL"/>
</dbReference>
<feature type="domain" description="CUB" evidence="11">
    <location>
        <begin position="35"/>
        <end position="173"/>
    </location>
</feature>
<dbReference type="PANTHER" id="PTHR11537">
    <property type="entry name" value="VOLTAGE-GATED POTASSIUM CHANNEL"/>
    <property type="match status" value="1"/>
</dbReference>
<evidence type="ECO:0000259" key="11">
    <source>
        <dbReference type="PROSITE" id="PS01180"/>
    </source>
</evidence>
<reference evidence="14" key="1">
    <citation type="submission" date="2025-08" db="UniProtKB">
        <authorList>
            <consortium name="RefSeq"/>
        </authorList>
    </citation>
    <scope>IDENTIFICATION</scope>
</reference>
<comment type="subcellular location">
    <subcellularLocation>
        <location evidence="1">Membrane</location>
        <topology evidence="1">Multi-pass membrane protein</topology>
    </subcellularLocation>
</comment>
<protein>
    <submittedName>
        <fullName evidence="14">Uncharacterized protein LOC105847547 isoform X2</fullName>
    </submittedName>
</protein>
<dbReference type="InterPro" id="IPR035914">
    <property type="entry name" value="Sperma_CUB_dom_sf"/>
</dbReference>
<accession>A0ABM4BQT5</accession>
<gene>
    <name evidence="14" type="primary">LOC105847547</name>
</gene>
<proteinExistence type="predicted"/>
<evidence type="ECO:0000256" key="4">
    <source>
        <dbReference type="ARBA" id="ARBA00022989"/>
    </source>
</evidence>
<dbReference type="SUPFAM" id="SSF49854">
    <property type="entry name" value="Spermadhesin, CUB domain"/>
    <property type="match status" value="1"/>
</dbReference>
<dbReference type="InterPro" id="IPR003599">
    <property type="entry name" value="Ig_sub"/>
</dbReference>
<evidence type="ECO:0000313" key="14">
    <source>
        <dbReference type="RefSeq" id="XP_065651509.1"/>
    </source>
</evidence>
<dbReference type="InterPro" id="IPR003598">
    <property type="entry name" value="Ig_sub2"/>
</dbReference>
<dbReference type="Gene3D" id="2.60.40.10">
    <property type="entry name" value="Immunoglobulins"/>
    <property type="match status" value="1"/>
</dbReference>
<dbReference type="Pfam" id="PF00431">
    <property type="entry name" value="CUB"/>
    <property type="match status" value="1"/>
</dbReference>
<dbReference type="InterPro" id="IPR000859">
    <property type="entry name" value="CUB_dom"/>
</dbReference>
<keyword evidence="13" id="KW-1185">Reference proteome</keyword>
<dbReference type="SMART" id="SM00409">
    <property type="entry name" value="IG"/>
    <property type="match status" value="1"/>
</dbReference>
<dbReference type="PANTHER" id="PTHR11537:SF252">
    <property type="entry name" value="POTASSIUM VOLTAGE-GATED CHANNEL PROTEIN SHAW"/>
    <property type="match status" value="1"/>
</dbReference>
<keyword evidence="3 10" id="KW-0812">Transmembrane</keyword>
<evidence type="ECO:0000256" key="7">
    <source>
        <dbReference type="ARBA" id="ARBA00023157"/>
    </source>
</evidence>
<keyword evidence="7" id="KW-1015">Disulfide bond</keyword>
<dbReference type="Pfam" id="PF07885">
    <property type="entry name" value="Ion_trans_2"/>
    <property type="match status" value="1"/>
</dbReference>
<evidence type="ECO:0000313" key="13">
    <source>
        <dbReference type="Proteomes" id="UP001652625"/>
    </source>
</evidence>
<dbReference type="SMART" id="SM00042">
    <property type="entry name" value="CUB"/>
    <property type="match status" value="1"/>
</dbReference>
<name>A0ABM4BQT5_HYDVU</name>
<feature type="transmembrane region" description="Helical" evidence="10">
    <location>
        <begin position="649"/>
        <end position="671"/>
    </location>
</feature>
<dbReference type="InterPro" id="IPR007110">
    <property type="entry name" value="Ig-like_dom"/>
</dbReference>
<dbReference type="SMART" id="SM00408">
    <property type="entry name" value="IGc2"/>
    <property type="match status" value="1"/>
</dbReference>
<dbReference type="Pfam" id="PF00047">
    <property type="entry name" value="ig"/>
    <property type="match status" value="1"/>
</dbReference>
<keyword evidence="4 10" id="KW-1133">Transmembrane helix</keyword>
<dbReference type="Gene3D" id="2.60.120.290">
    <property type="entry name" value="Spermadhesin, CUB domain"/>
    <property type="match status" value="1"/>
</dbReference>
<evidence type="ECO:0000256" key="9">
    <source>
        <dbReference type="PROSITE-ProRule" id="PRU00059"/>
    </source>
</evidence>
<dbReference type="InterPro" id="IPR028325">
    <property type="entry name" value="VG_K_chnl"/>
</dbReference>
<organism evidence="13 14">
    <name type="scientific">Hydra vulgaris</name>
    <name type="common">Hydra</name>
    <name type="synonym">Hydra attenuata</name>
    <dbReference type="NCBI Taxonomy" id="6087"/>
    <lineage>
        <taxon>Eukaryota</taxon>
        <taxon>Metazoa</taxon>
        <taxon>Cnidaria</taxon>
        <taxon>Hydrozoa</taxon>
        <taxon>Hydroidolina</taxon>
        <taxon>Anthoathecata</taxon>
        <taxon>Aplanulata</taxon>
        <taxon>Hydridae</taxon>
        <taxon>Hydra</taxon>
    </lineage>
</organism>
<feature type="domain" description="Ig-like" evidence="12">
    <location>
        <begin position="196"/>
        <end position="284"/>
    </location>
</feature>
<dbReference type="InterPro" id="IPR013151">
    <property type="entry name" value="Immunoglobulin_dom"/>
</dbReference>
<feature type="transmembrane region" description="Helical" evidence="10">
    <location>
        <begin position="489"/>
        <end position="515"/>
    </location>
</feature>
<evidence type="ECO:0000256" key="8">
    <source>
        <dbReference type="ARBA" id="ARBA00023303"/>
    </source>
</evidence>
<dbReference type="PROSITE" id="PS50835">
    <property type="entry name" value="IG_LIKE"/>
    <property type="match status" value="1"/>
</dbReference>
<dbReference type="PROSITE" id="PS01180">
    <property type="entry name" value="CUB"/>
    <property type="match status" value="1"/>
</dbReference>
<dbReference type="InterPro" id="IPR013783">
    <property type="entry name" value="Ig-like_fold"/>
</dbReference>
<keyword evidence="2" id="KW-0813">Transport</keyword>
<evidence type="ECO:0000256" key="10">
    <source>
        <dbReference type="SAM" id="Phobius"/>
    </source>
</evidence>
<sequence>MSVTPLIIFFLLRSDKSSSIIFDFEESNFANVKFCEGNTLMNITLNETVVIESPSFSVSRLGYDPDLNCKIVINGLNGTSIFKITFDVFDLETNKVCAFYDYVKIYRQAEEEEVKENGWFQVLDSSVPDPDGLCGTKARNTLTRTTTGQNLFIHFKTDGSINGKGFNASIFYYISDGYPIIDGVGYENAEGETNCPYCRLINVNQNENVTLNCYLKEEKLKTEMKWFKIDNTSNSPDEIRIDIIKNDYNNGTIELVELTLDDEGTYICRASNRFGTVIEKVYIKIIEKCSCPQIINVTWYEYLPYTMSIKQFDNQQMPVYQGIFYEILEAMIPEVCGDCLRGHGKSSIYWNEQSNRLNLQSNVLTDIENHHLALPIIYLANQEKFKLNYFVPIIKAPGYLLLQKPNNDGGKKVFKVLFMCSPLLIIVIATMICAGIIIWMLEIKWNPQHFPKSFVKGVWQGTWWAFVTMTTVGYGDIAPRGYLGRIFSLFWMICGVVLISVLTGAISTGLIVASLSDPIDLHMESVGTINQSSEYKFAVTQINNVKGYKDYISMINDINADQIKSILVDSYVAGAYQELYNLTINNRISMDNMAYGIVLGKCMNKKEMHQKMLNYLKKEQMKTLILTANNLQKYLDAKPYDLFDTTNPMFISALLTMFGLLLLFICGGLAFDYGYHKPKQREILNANNLDMIESKKVKEMAKSTPITRDDILADLREQLHYASERINNINKMHVKQKEFFLEKKNNFKKEDEELLILKETKDETQV</sequence>
<dbReference type="InterPro" id="IPR013099">
    <property type="entry name" value="K_chnl_dom"/>
</dbReference>
<evidence type="ECO:0000256" key="1">
    <source>
        <dbReference type="ARBA" id="ARBA00004141"/>
    </source>
</evidence>
<evidence type="ECO:0000256" key="6">
    <source>
        <dbReference type="ARBA" id="ARBA00023136"/>
    </source>
</evidence>
<evidence type="ECO:0000256" key="5">
    <source>
        <dbReference type="ARBA" id="ARBA00023065"/>
    </source>
</evidence>
<dbReference type="SUPFAM" id="SSF81324">
    <property type="entry name" value="Voltage-gated potassium channels"/>
    <property type="match status" value="1"/>
</dbReference>
<dbReference type="GeneID" id="105847547"/>
<evidence type="ECO:0000256" key="3">
    <source>
        <dbReference type="ARBA" id="ARBA00022692"/>
    </source>
</evidence>
<dbReference type="CDD" id="cd00041">
    <property type="entry name" value="CUB"/>
    <property type="match status" value="1"/>
</dbReference>
<keyword evidence="8" id="KW-0407">Ion channel</keyword>